<evidence type="ECO:0000256" key="6">
    <source>
        <dbReference type="ARBA" id="ARBA00048785"/>
    </source>
</evidence>
<gene>
    <name evidence="8" type="ORF">BAUCODRAFT_117780</name>
</gene>
<evidence type="ECO:0000313" key="9">
    <source>
        <dbReference type="Proteomes" id="UP000011761"/>
    </source>
</evidence>
<comment type="similarity">
    <text evidence="2 7">Belongs to the DMRL synthase family.</text>
</comment>
<evidence type="ECO:0000256" key="1">
    <source>
        <dbReference type="ARBA" id="ARBA00004917"/>
    </source>
</evidence>
<dbReference type="EC" id="2.5.1.78" evidence="3 7"/>
<sequence length="225" mass="23389">MAGIKGPGEARSYDGSSLRIGIIHARWNTQIIDSLLKGTLSALHKAGVPDSNITIQSVPGSYELPYAVATMHKASQTQAASSAVGPVGGFVGSAVGDLLGGSTSDLKGMDTAAEKQQERESLKSSASTAPFDAIIAIGALIKGSTMHFEYISDAVSHGLMKVQMELGVPVIFGLLTLLNEQQGLERAGIGGSDGKQGHNHGEDWGSAAVELGCKRKAWAEGRFID</sequence>
<evidence type="ECO:0000256" key="3">
    <source>
        <dbReference type="ARBA" id="ARBA00012664"/>
    </source>
</evidence>
<keyword evidence="4 7" id="KW-0686">Riboflavin biosynthesis</keyword>
<comment type="catalytic activity">
    <reaction evidence="6 7">
        <text>(2S)-2-hydroxy-3-oxobutyl phosphate + 5-amino-6-(D-ribitylamino)uracil = 6,7-dimethyl-8-(1-D-ribityl)lumazine + phosphate + 2 H2O + H(+)</text>
        <dbReference type="Rhea" id="RHEA:26152"/>
        <dbReference type="ChEBI" id="CHEBI:15377"/>
        <dbReference type="ChEBI" id="CHEBI:15378"/>
        <dbReference type="ChEBI" id="CHEBI:15934"/>
        <dbReference type="ChEBI" id="CHEBI:43474"/>
        <dbReference type="ChEBI" id="CHEBI:58201"/>
        <dbReference type="ChEBI" id="CHEBI:58830"/>
        <dbReference type="EC" id="2.5.1.78"/>
    </reaction>
</comment>
<dbReference type="GO" id="GO:0009231">
    <property type="term" value="P:riboflavin biosynthetic process"/>
    <property type="evidence" value="ECO:0007669"/>
    <property type="project" value="UniProtKB-UniPathway"/>
</dbReference>
<dbReference type="GO" id="GO:0009349">
    <property type="term" value="C:riboflavin synthase complex"/>
    <property type="evidence" value="ECO:0007669"/>
    <property type="project" value="UniProtKB-UniRule"/>
</dbReference>
<dbReference type="OMA" id="CQGVTQG"/>
<evidence type="ECO:0000256" key="2">
    <source>
        <dbReference type="ARBA" id="ARBA00007424"/>
    </source>
</evidence>
<dbReference type="AlphaFoldDB" id="M2MJA5"/>
<dbReference type="eggNOG" id="KOG3243">
    <property type="taxonomic scope" value="Eukaryota"/>
</dbReference>
<comment type="function">
    <text evidence="7">Catalyzes the formation of 6,7-dimethyl-8-ribityllumazine by condensation of 5-amino-6-(D-ribitylamino)uracil with 3,4-dihydroxy-2-butanone 4-phosphate. This is the penultimate step in the biosynthesis of riboflavin.</text>
</comment>
<dbReference type="OrthoDB" id="2965at2759"/>
<dbReference type="Pfam" id="PF00885">
    <property type="entry name" value="DMRL_synthase"/>
    <property type="match status" value="2"/>
</dbReference>
<dbReference type="KEGG" id="bcom:BAUCODRAFT_117780"/>
<dbReference type="Gene3D" id="3.40.50.960">
    <property type="entry name" value="Lumazine/riboflavin synthase"/>
    <property type="match status" value="1"/>
</dbReference>
<keyword evidence="9" id="KW-1185">Reference proteome</keyword>
<dbReference type="Proteomes" id="UP000011761">
    <property type="component" value="Unassembled WGS sequence"/>
</dbReference>
<dbReference type="HOGENOM" id="CLU_089358_2_0_1"/>
<proteinExistence type="inferred from homology"/>
<evidence type="ECO:0000256" key="4">
    <source>
        <dbReference type="ARBA" id="ARBA00022619"/>
    </source>
</evidence>
<dbReference type="PANTHER" id="PTHR21058">
    <property type="entry name" value="6,7-DIMETHYL-8-RIBITYLLUMAZINE SYNTHASE DMRL SYNTHASE LUMAZINE SYNTHASE"/>
    <property type="match status" value="1"/>
</dbReference>
<evidence type="ECO:0000313" key="8">
    <source>
        <dbReference type="EMBL" id="EMC91363.1"/>
    </source>
</evidence>
<accession>M2MJA5</accession>
<comment type="pathway">
    <text evidence="1 7">Cofactor biosynthesis; riboflavin biosynthesis; riboflavin from 2-hydroxy-3-oxobutyl phosphate and 5-amino-6-(D-ribitylamino)uracil: step 1/2.</text>
</comment>
<dbReference type="SUPFAM" id="SSF52121">
    <property type="entry name" value="Lumazine synthase"/>
    <property type="match status" value="1"/>
</dbReference>
<dbReference type="RefSeq" id="XP_007681715.1">
    <property type="nucleotide sequence ID" value="XM_007683525.1"/>
</dbReference>
<evidence type="ECO:0000256" key="5">
    <source>
        <dbReference type="ARBA" id="ARBA00022679"/>
    </source>
</evidence>
<reference evidence="8 9" key="1">
    <citation type="journal article" date="2012" name="PLoS Pathog.">
        <title>Diverse lifestyles and strategies of plant pathogenesis encoded in the genomes of eighteen Dothideomycetes fungi.</title>
        <authorList>
            <person name="Ohm R.A."/>
            <person name="Feau N."/>
            <person name="Henrissat B."/>
            <person name="Schoch C.L."/>
            <person name="Horwitz B.A."/>
            <person name="Barry K.W."/>
            <person name="Condon B.J."/>
            <person name="Copeland A.C."/>
            <person name="Dhillon B."/>
            <person name="Glaser F."/>
            <person name="Hesse C.N."/>
            <person name="Kosti I."/>
            <person name="LaButti K."/>
            <person name="Lindquist E.A."/>
            <person name="Lucas S."/>
            <person name="Salamov A.A."/>
            <person name="Bradshaw R.E."/>
            <person name="Ciuffetti L."/>
            <person name="Hamelin R.C."/>
            <person name="Kema G.H.J."/>
            <person name="Lawrence C."/>
            <person name="Scott J.A."/>
            <person name="Spatafora J.W."/>
            <person name="Turgeon B.G."/>
            <person name="de Wit P.J.G.M."/>
            <person name="Zhong S."/>
            <person name="Goodwin S.B."/>
            <person name="Grigoriev I.V."/>
        </authorList>
    </citation>
    <scope>NUCLEOTIDE SEQUENCE [LARGE SCALE GENOMIC DNA]</scope>
    <source>
        <strain evidence="8 9">UAMH 10762</strain>
    </source>
</reference>
<dbReference type="HAMAP" id="MF_00178">
    <property type="entry name" value="Lumazine_synth"/>
    <property type="match status" value="1"/>
</dbReference>
<dbReference type="FunFam" id="3.40.50.960:FF:000005">
    <property type="entry name" value="6,7-dimethyl-8-ribityllumazine synthase"/>
    <property type="match status" value="1"/>
</dbReference>
<organism evidence="8 9">
    <name type="scientific">Baudoinia panamericana (strain UAMH 10762)</name>
    <name type="common">Angels' share fungus</name>
    <name type="synonym">Baudoinia compniacensis (strain UAMH 10762)</name>
    <dbReference type="NCBI Taxonomy" id="717646"/>
    <lineage>
        <taxon>Eukaryota</taxon>
        <taxon>Fungi</taxon>
        <taxon>Dikarya</taxon>
        <taxon>Ascomycota</taxon>
        <taxon>Pezizomycotina</taxon>
        <taxon>Dothideomycetes</taxon>
        <taxon>Dothideomycetidae</taxon>
        <taxon>Mycosphaerellales</taxon>
        <taxon>Teratosphaeriaceae</taxon>
        <taxon>Baudoinia</taxon>
    </lineage>
</organism>
<dbReference type="PANTHER" id="PTHR21058:SF0">
    <property type="entry name" value="6,7-DIMETHYL-8-RIBITYLLUMAZINE SYNTHASE"/>
    <property type="match status" value="1"/>
</dbReference>
<dbReference type="UniPathway" id="UPA00275">
    <property type="reaction ID" value="UER00404"/>
</dbReference>
<dbReference type="CDD" id="cd09209">
    <property type="entry name" value="Lumazine_synthase-I"/>
    <property type="match status" value="1"/>
</dbReference>
<dbReference type="InterPro" id="IPR034964">
    <property type="entry name" value="LS"/>
</dbReference>
<dbReference type="GO" id="GO:0005758">
    <property type="term" value="C:mitochondrial intermembrane space"/>
    <property type="evidence" value="ECO:0007669"/>
    <property type="project" value="TreeGrafter"/>
</dbReference>
<protein>
    <recommendedName>
        <fullName evidence="3 7">6,7-dimethyl-8-ribityllumazine synthase</fullName>
        <shortName evidence="7">DMRL synthase</shortName>
        <ecNumber evidence="3 7">2.5.1.78</ecNumber>
    </recommendedName>
</protein>
<keyword evidence="5 7" id="KW-0808">Transferase</keyword>
<dbReference type="InterPro" id="IPR002180">
    <property type="entry name" value="LS/RS"/>
</dbReference>
<evidence type="ECO:0000256" key="7">
    <source>
        <dbReference type="RuleBase" id="RU003795"/>
    </source>
</evidence>
<name>M2MJA5_BAUPA</name>
<dbReference type="InterPro" id="IPR036467">
    <property type="entry name" value="LS/RS_sf"/>
</dbReference>
<dbReference type="EMBL" id="KB445564">
    <property type="protein sequence ID" value="EMC91363.1"/>
    <property type="molecule type" value="Genomic_DNA"/>
</dbReference>
<dbReference type="STRING" id="717646.M2MJA5"/>
<dbReference type="GO" id="GO:0000906">
    <property type="term" value="F:6,7-dimethyl-8-ribityllumazine synthase activity"/>
    <property type="evidence" value="ECO:0007669"/>
    <property type="project" value="UniProtKB-EC"/>
</dbReference>
<dbReference type="GeneID" id="19107288"/>